<evidence type="ECO:0000313" key="1">
    <source>
        <dbReference type="EMBL" id="QIG57353.1"/>
    </source>
</evidence>
<accession>A0A6G6XHU4</accession>
<dbReference type="EMBL" id="MN864145">
    <property type="protein sequence ID" value="QIG57353.1"/>
    <property type="molecule type" value="Genomic_DNA"/>
</dbReference>
<reference evidence="1 2" key="1">
    <citation type="submission" date="2019-12" db="EMBL/GenBank/DDBJ databases">
        <authorList>
            <person name="Wei B."/>
        </authorList>
    </citation>
    <scope>NUCLEOTIDE SEQUENCE [LARGE SCALE GENOMIC DNA]</scope>
</reference>
<protein>
    <submittedName>
        <fullName evidence="1">Uncharacterized protein</fullName>
    </submittedName>
</protein>
<proteinExistence type="predicted"/>
<keyword evidence="2" id="KW-1185">Reference proteome</keyword>
<sequence length="182" mass="21531">MNAKDIFNLVNYNDGKFKSEAQSKFFNDIAYGNEITVDGGQIFKSRWNWIAIIDSVGIVEVYKNTNKKRTLFWSRETNEQYKKDKASRLSKVTQEDIEFIKKDIEFIKKDIEMYENLIAEDQAVLDKFDEIKASREIPDFMKETVNERYALTSERIANYTKQKAERISTLRKFEERLKTVHA</sequence>
<evidence type="ECO:0000313" key="2">
    <source>
        <dbReference type="Proteomes" id="UP000503126"/>
    </source>
</evidence>
<organism evidence="1 2">
    <name type="scientific">Escherichia phage F2</name>
    <dbReference type="NCBI Taxonomy" id="2696339"/>
    <lineage>
        <taxon>Viruses</taxon>
        <taxon>Duplodnaviria</taxon>
        <taxon>Heunggongvirae</taxon>
        <taxon>Uroviricota</taxon>
        <taxon>Caudoviricetes</taxon>
        <taxon>Pantevenvirales</taxon>
        <taxon>Straboviridae</taxon>
        <taxon>Tevenvirinae</taxon>
        <taxon>Mosigvirus</taxon>
        <taxon>Mosigvirus efftwo</taxon>
        <taxon>Tequatrovirus efftwo</taxon>
    </lineage>
</organism>
<dbReference type="KEGG" id="vg:65057376"/>
<dbReference type="GeneID" id="65057376"/>
<dbReference type="Proteomes" id="UP000503126">
    <property type="component" value="Segment"/>
</dbReference>
<dbReference type="RefSeq" id="YP_010068783.1">
    <property type="nucleotide sequence ID" value="NC_054913.1"/>
</dbReference>
<name>A0A6G6XHU4_9CAUD</name>